<evidence type="ECO:0000256" key="1">
    <source>
        <dbReference type="ARBA" id="ARBA00004141"/>
    </source>
</evidence>
<proteinExistence type="inferred from homology"/>
<reference evidence="8 9" key="1">
    <citation type="journal article" date="2018" name="Biotechnol. Biofuels">
        <title>Integrative visual omics of the white-rot fungus Polyporus brumalis exposes the biotechnological potential of its oxidative enzymes for delignifying raw plant biomass.</title>
        <authorList>
            <person name="Miyauchi S."/>
            <person name="Rancon A."/>
            <person name="Drula E."/>
            <person name="Hage H."/>
            <person name="Chaduli D."/>
            <person name="Favel A."/>
            <person name="Grisel S."/>
            <person name="Henrissat B."/>
            <person name="Herpoel-Gimbert I."/>
            <person name="Ruiz-Duenas F.J."/>
            <person name="Chevret D."/>
            <person name="Hainaut M."/>
            <person name="Lin J."/>
            <person name="Wang M."/>
            <person name="Pangilinan J."/>
            <person name="Lipzen A."/>
            <person name="Lesage-Meessen L."/>
            <person name="Navarro D."/>
            <person name="Riley R."/>
            <person name="Grigoriev I.V."/>
            <person name="Zhou S."/>
            <person name="Raouche S."/>
            <person name="Rosso M.N."/>
        </authorList>
    </citation>
    <scope>NUCLEOTIDE SEQUENCE [LARGE SCALE GENOMIC DNA]</scope>
    <source>
        <strain evidence="8 9">BRFM 1820</strain>
    </source>
</reference>
<dbReference type="EMBL" id="KZ857384">
    <property type="protein sequence ID" value="RDX54560.1"/>
    <property type="molecule type" value="Genomic_DNA"/>
</dbReference>
<evidence type="ECO:0000256" key="5">
    <source>
        <dbReference type="ARBA" id="ARBA00022989"/>
    </source>
</evidence>
<comment type="subcellular location">
    <subcellularLocation>
        <location evidence="1">Membrane</location>
        <topology evidence="1">Multi-pass membrane protein</topology>
    </subcellularLocation>
</comment>
<protein>
    <submittedName>
        <fullName evidence="8">Oligopeptide transporter</fullName>
    </submittedName>
</protein>
<keyword evidence="3" id="KW-0813">Transport</keyword>
<feature type="transmembrane region" description="Helical" evidence="7">
    <location>
        <begin position="497"/>
        <end position="516"/>
    </location>
</feature>
<dbReference type="GO" id="GO:0071916">
    <property type="term" value="F:dipeptide transmembrane transporter activity"/>
    <property type="evidence" value="ECO:0007669"/>
    <property type="project" value="UniProtKB-ARBA"/>
</dbReference>
<sequence length="600" mass="66900">MAGLQADIDILAGLSEAQRDELELEKKGLASPHTSGEEHAVDGVHDGLEFPTQEEKQTLRRVSDTLPISAYLIAFCELAERFSYYGSTVVYTNFIQQPLPPGSRTGASIKQAGALGLGQRASTGIGTFNTFWVYVIPLFGAYIADTRWGRYKTICVAVGIALVGHVLLIVSAVPGVIEHSHGSLACFIIAIVIMGLGTGGFKANVSPLVAEQYKRTKLFIGHTKSGERVIVDPIMTTSRIYMYFYLFTNVGALIGQITMAYSEKYVGFWLAFTLPTAVFCMCPIVLFVGRNMYNTSPPTGSVLSQSIRIWRQAAKGRWSWNPITTWKQLNAQGFWDTAKPSHYSDETRPGWMTFDDQWVDEVKRGFKACSVFMYYPIYWLTYNQLNNNLTSQAATMVTNGIPNDVLSNLDPFALIILIPIVDMFIYPAIRRLGINFSPIKRIAFGFWTGAAAMVWATVVQYYIYKRNPCGHYVATCKDGDENPITSDLNVWIQTGSYVLLALSEIFASITGLEYAFTKAPKNMRSLVMSVFLFMQALSAALAEAFVVLASDPLLEWNYGVMGVLAFIAGTIFWFQFRHLDAQEDKLNSIQQGHYDEKQKH</sequence>
<keyword evidence="6 7" id="KW-0472">Membrane</keyword>
<accession>A0A371DPU8</accession>
<dbReference type="InterPro" id="IPR000109">
    <property type="entry name" value="POT_fam"/>
</dbReference>
<dbReference type="Gene3D" id="1.20.1250.20">
    <property type="entry name" value="MFS general substrate transporter like domains"/>
    <property type="match status" value="1"/>
</dbReference>
<feature type="transmembrane region" description="Helical" evidence="7">
    <location>
        <begin position="528"/>
        <end position="550"/>
    </location>
</feature>
<dbReference type="Pfam" id="PF00854">
    <property type="entry name" value="PTR2"/>
    <property type="match status" value="1"/>
</dbReference>
<feature type="transmembrane region" description="Helical" evidence="7">
    <location>
        <begin position="441"/>
        <end position="463"/>
    </location>
</feature>
<evidence type="ECO:0000256" key="6">
    <source>
        <dbReference type="ARBA" id="ARBA00023136"/>
    </source>
</evidence>
<dbReference type="PANTHER" id="PTHR11654">
    <property type="entry name" value="OLIGOPEPTIDE TRANSPORTER-RELATED"/>
    <property type="match status" value="1"/>
</dbReference>
<dbReference type="SUPFAM" id="SSF103473">
    <property type="entry name" value="MFS general substrate transporter"/>
    <property type="match status" value="1"/>
</dbReference>
<evidence type="ECO:0000313" key="9">
    <source>
        <dbReference type="Proteomes" id="UP000256964"/>
    </source>
</evidence>
<keyword evidence="9" id="KW-1185">Reference proteome</keyword>
<comment type="similarity">
    <text evidence="2">Belongs to the major facilitator superfamily. Proton-dependent oligopeptide transporter (POT/PTR) (TC 2.A.17) family.</text>
</comment>
<evidence type="ECO:0000256" key="7">
    <source>
        <dbReference type="SAM" id="Phobius"/>
    </source>
</evidence>
<dbReference type="InterPro" id="IPR036259">
    <property type="entry name" value="MFS_trans_sf"/>
</dbReference>
<organism evidence="8 9">
    <name type="scientific">Lentinus brumalis</name>
    <dbReference type="NCBI Taxonomy" id="2498619"/>
    <lineage>
        <taxon>Eukaryota</taxon>
        <taxon>Fungi</taxon>
        <taxon>Dikarya</taxon>
        <taxon>Basidiomycota</taxon>
        <taxon>Agaricomycotina</taxon>
        <taxon>Agaricomycetes</taxon>
        <taxon>Polyporales</taxon>
        <taxon>Polyporaceae</taxon>
        <taxon>Lentinus</taxon>
    </lineage>
</organism>
<name>A0A371DPU8_9APHY</name>
<dbReference type="AlphaFoldDB" id="A0A371DPU8"/>
<feature type="transmembrane region" description="Helical" evidence="7">
    <location>
        <begin position="412"/>
        <end position="429"/>
    </location>
</feature>
<dbReference type="FunFam" id="1.20.1250.20:FF:000085">
    <property type="entry name" value="MFS peptide transporter Ptr2"/>
    <property type="match status" value="1"/>
</dbReference>
<dbReference type="OrthoDB" id="8904098at2759"/>
<evidence type="ECO:0000313" key="8">
    <source>
        <dbReference type="EMBL" id="RDX54560.1"/>
    </source>
</evidence>
<feature type="transmembrane region" description="Helical" evidence="7">
    <location>
        <begin position="268"/>
        <end position="288"/>
    </location>
</feature>
<feature type="transmembrane region" description="Helical" evidence="7">
    <location>
        <begin position="156"/>
        <end position="177"/>
    </location>
</feature>
<keyword evidence="5 7" id="KW-1133">Transmembrane helix</keyword>
<evidence type="ECO:0000256" key="2">
    <source>
        <dbReference type="ARBA" id="ARBA00005982"/>
    </source>
</evidence>
<feature type="transmembrane region" description="Helical" evidence="7">
    <location>
        <begin position="184"/>
        <end position="201"/>
    </location>
</feature>
<feature type="transmembrane region" description="Helical" evidence="7">
    <location>
        <begin position="556"/>
        <end position="576"/>
    </location>
</feature>
<feature type="transmembrane region" description="Helical" evidence="7">
    <location>
        <begin position="125"/>
        <end position="144"/>
    </location>
</feature>
<gene>
    <name evidence="8" type="ORF">OH76DRAFT_1340681</name>
</gene>
<keyword evidence="4 7" id="KW-0812">Transmembrane</keyword>
<evidence type="ECO:0000256" key="3">
    <source>
        <dbReference type="ARBA" id="ARBA00022448"/>
    </source>
</evidence>
<dbReference type="Proteomes" id="UP000256964">
    <property type="component" value="Unassembled WGS sequence"/>
</dbReference>
<dbReference type="STRING" id="139420.A0A371DPU8"/>
<evidence type="ECO:0000256" key="4">
    <source>
        <dbReference type="ARBA" id="ARBA00022692"/>
    </source>
</evidence>
<dbReference type="GO" id="GO:0005886">
    <property type="term" value="C:plasma membrane"/>
    <property type="evidence" value="ECO:0007669"/>
    <property type="project" value="UniProtKB-ARBA"/>
</dbReference>
<feature type="transmembrane region" description="Helical" evidence="7">
    <location>
        <begin position="240"/>
        <end position="261"/>
    </location>
</feature>